<dbReference type="RefSeq" id="WP_211949249.1">
    <property type="nucleotide sequence ID" value="NZ_CAJPUY010000016.1"/>
</dbReference>
<gene>
    <name evidence="7" type="primary">iorA_3</name>
    <name evidence="7" type="ORF">LMG31506_04361</name>
</gene>
<dbReference type="EC" id="1.3.99.16" evidence="7"/>
<accession>A0A916IX52</accession>
<keyword evidence="4" id="KW-0408">Iron</keyword>
<dbReference type="GO" id="GO:0046872">
    <property type="term" value="F:metal ion binding"/>
    <property type="evidence" value="ECO:0007669"/>
    <property type="project" value="UniProtKB-KW"/>
</dbReference>
<dbReference type="PROSITE" id="PS00197">
    <property type="entry name" value="2FE2S_FER_1"/>
    <property type="match status" value="1"/>
</dbReference>
<dbReference type="Gene3D" id="3.10.20.30">
    <property type="match status" value="1"/>
</dbReference>
<dbReference type="PROSITE" id="PS51085">
    <property type="entry name" value="2FE2S_FER_2"/>
    <property type="match status" value="1"/>
</dbReference>
<protein>
    <submittedName>
        <fullName evidence="7">Isoquinoline 1-oxidoreductase subunit alpha</fullName>
        <ecNumber evidence="7">1.3.99.16</ecNumber>
    </submittedName>
</protein>
<proteinExistence type="predicted"/>
<evidence type="ECO:0000256" key="3">
    <source>
        <dbReference type="ARBA" id="ARBA00023002"/>
    </source>
</evidence>
<evidence type="ECO:0000256" key="2">
    <source>
        <dbReference type="ARBA" id="ARBA00022723"/>
    </source>
</evidence>
<comment type="caution">
    <text evidence="7">The sequence shown here is derived from an EMBL/GenBank/DDBJ whole genome shotgun (WGS) entry which is preliminary data.</text>
</comment>
<keyword evidence="3 7" id="KW-0560">Oxidoreductase</keyword>
<dbReference type="InterPro" id="IPR036884">
    <property type="entry name" value="2Fe-2S-bd_dom_sf"/>
</dbReference>
<keyword evidence="8" id="KW-1185">Reference proteome</keyword>
<sequence length="154" mass="16094">MATLNVNGKPVSVDAEPDMPLLWILRCDLALTGTKFGCGVGICGACTLHVDGKAELACQLTLSKLRPAMKITTIEGVQGREADAVRAAWLDVDVVQCGYCQSAQVMAACALLKATPKPTDADIDAALGNIVCRCGTYPRIRAAIHRAAGQAPQG</sequence>
<dbReference type="InterPro" id="IPR012675">
    <property type="entry name" value="Beta-grasp_dom_sf"/>
</dbReference>
<dbReference type="SUPFAM" id="SSF54292">
    <property type="entry name" value="2Fe-2S ferredoxin-like"/>
    <property type="match status" value="1"/>
</dbReference>
<dbReference type="EMBL" id="CAJPUY010000016">
    <property type="protein sequence ID" value="CAG2151089.1"/>
    <property type="molecule type" value="Genomic_DNA"/>
</dbReference>
<feature type="domain" description="2Fe-2S ferredoxin-type" evidence="6">
    <location>
        <begin position="1"/>
        <end position="77"/>
    </location>
</feature>
<dbReference type="CDD" id="cd00207">
    <property type="entry name" value="fer2"/>
    <property type="match status" value="1"/>
</dbReference>
<dbReference type="InterPro" id="IPR051452">
    <property type="entry name" value="Diverse_Oxidoreductases"/>
</dbReference>
<dbReference type="GO" id="GO:0051537">
    <property type="term" value="F:2 iron, 2 sulfur cluster binding"/>
    <property type="evidence" value="ECO:0007669"/>
    <property type="project" value="UniProtKB-KW"/>
</dbReference>
<dbReference type="GO" id="GO:0047121">
    <property type="term" value="F:isoquinoline 1-oxidoreductase activity"/>
    <property type="evidence" value="ECO:0007669"/>
    <property type="project" value="UniProtKB-EC"/>
</dbReference>
<organism evidence="7 8">
    <name type="scientific">Cupriavidus yeoncheonensis</name>
    <dbReference type="NCBI Taxonomy" id="1462994"/>
    <lineage>
        <taxon>Bacteria</taxon>
        <taxon>Pseudomonadati</taxon>
        <taxon>Pseudomonadota</taxon>
        <taxon>Betaproteobacteria</taxon>
        <taxon>Burkholderiales</taxon>
        <taxon>Burkholderiaceae</taxon>
        <taxon>Cupriavidus</taxon>
    </lineage>
</organism>
<dbReference type="AlphaFoldDB" id="A0A916IX52"/>
<evidence type="ECO:0000256" key="1">
    <source>
        <dbReference type="ARBA" id="ARBA00022714"/>
    </source>
</evidence>
<dbReference type="SUPFAM" id="SSF47741">
    <property type="entry name" value="CO dehydrogenase ISP C-domain like"/>
    <property type="match status" value="1"/>
</dbReference>
<name>A0A916IX52_9BURK</name>
<dbReference type="Gene3D" id="1.10.150.120">
    <property type="entry name" value="[2Fe-2S]-binding domain"/>
    <property type="match status" value="1"/>
</dbReference>
<keyword evidence="2" id="KW-0479">Metal-binding</keyword>
<dbReference type="InterPro" id="IPR001041">
    <property type="entry name" value="2Fe-2S_ferredoxin-type"/>
</dbReference>
<dbReference type="PANTHER" id="PTHR44379:SF2">
    <property type="entry name" value="BLR6218 PROTEIN"/>
    <property type="match status" value="1"/>
</dbReference>
<evidence type="ECO:0000256" key="4">
    <source>
        <dbReference type="ARBA" id="ARBA00023004"/>
    </source>
</evidence>
<keyword evidence="5" id="KW-0411">Iron-sulfur</keyword>
<evidence type="ECO:0000313" key="8">
    <source>
        <dbReference type="Proteomes" id="UP000672934"/>
    </source>
</evidence>
<dbReference type="InterPro" id="IPR002888">
    <property type="entry name" value="2Fe-2S-bd"/>
</dbReference>
<keyword evidence="1" id="KW-0001">2Fe-2S</keyword>
<evidence type="ECO:0000313" key="7">
    <source>
        <dbReference type="EMBL" id="CAG2151089.1"/>
    </source>
</evidence>
<evidence type="ECO:0000259" key="6">
    <source>
        <dbReference type="PROSITE" id="PS51085"/>
    </source>
</evidence>
<dbReference type="Pfam" id="PF01799">
    <property type="entry name" value="Fer2_2"/>
    <property type="match status" value="1"/>
</dbReference>
<evidence type="ECO:0000256" key="5">
    <source>
        <dbReference type="ARBA" id="ARBA00023014"/>
    </source>
</evidence>
<dbReference type="Proteomes" id="UP000672934">
    <property type="component" value="Unassembled WGS sequence"/>
</dbReference>
<dbReference type="InterPro" id="IPR006058">
    <property type="entry name" value="2Fe2S_fd_BS"/>
</dbReference>
<dbReference type="Pfam" id="PF00111">
    <property type="entry name" value="Fer2"/>
    <property type="match status" value="1"/>
</dbReference>
<reference evidence="7" key="1">
    <citation type="submission" date="2021-03" db="EMBL/GenBank/DDBJ databases">
        <authorList>
            <person name="Peeters C."/>
        </authorList>
    </citation>
    <scope>NUCLEOTIDE SEQUENCE</scope>
    <source>
        <strain evidence="7">LMG 31506</strain>
    </source>
</reference>
<dbReference type="PANTHER" id="PTHR44379">
    <property type="entry name" value="OXIDOREDUCTASE WITH IRON-SULFUR SUBUNIT"/>
    <property type="match status" value="1"/>
</dbReference>
<dbReference type="InterPro" id="IPR036010">
    <property type="entry name" value="2Fe-2S_ferredoxin-like_sf"/>
</dbReference>